<accession>A0A127Z6X6</accession>
<proteinExistence type="predicted"/>
<gene>
    <name evidence="1" type="ORF">SPSC_00069</name>
</gene>
<evidence type="ECO:0000313" key="1">
    <source>
        <dbReference type="EMBL" id="CDS81883.1"/>
    </source>
</evidence>
<protein>
    <submittedName>
        <fullName evidence="1">Uncharacterized protein</fullName>
    </submittedName>
</protein>
<sequence length="252" mass="28300">MAFGAFHCWMPKNLSVAFWKKMCRHRRPVQGVKRASLLRLSPLALPLTSDHFPLLLRLASKPFSRASSFHKELYSTMRTASSTLWSTLLIALTMFSSFASAASYDGHLEMVVYQHPGSPFMSYEHFPFSMMQNLHGRHPRFPFQFTRLFTTQATIGDISSSEHPSPALPAWALPRRSPSSSTAAAYRVTTCLPSSRSTKQRPVILDLLFMALPVYTACSGAQTVHVEFEIPRLCSDREGDRAHRQGAVPELP</sequence>
<dbReference type="EMBL" id="LK056650">
    <property type="protein sequence ID" value="CDS81883.1"/>
    <property type="molecule type" value="Genomic_DNA"/>
</dbReference>
<reference evidence="1" key="1">
    <citation type="submission" date="2014-06" db="EMBL/GenBank/DDBJ databases">
        <authorList>
            <person name="Ju J."/>
            <person name="Zhang J."/>
        </authorList>
    </citation>
    <scope>NUCLEOTIDE SEQUENCE</scope>
    <source>
        <strain evidence="1">SscI8</strain>
    </source>
</reference>
<organism evidence="1">
    <name type="scientific">Sporisorium scitamineum</name>
    <dbReference type="NCBI Taxonomy" id="49012"/>
    <lineage>
        <taxon>Eukaryota</taxon>
        <taxon>Fungi</taxon>
        <taxon>Dikarya</taxon>
        <taxon>Basidiomycota</taxon>
        <taxon>Ustilaginomycotina</taxon>
        <taxon>Ustilaginomycetes</taxon>
        <taxon>Ustilaginales</taxon>
        <taxon>Ustilaginaceae</taxon>
        <taxon>Sporisorium</taxon>
    </lineage>
</organism>
<name>A0A127Z6X6_9BASI</name>
<dbReference type="AlphaFoldDB" id="A0A127Z6X6"/>